<proteinExistence type="predicted"/>
<keyword evidence="3" id="KW-1185">Reference proteome</keyword>
<feature type="region of interest" description="Disordered" evidence="1">
    <location>
        <begin position="1"/>
        <end position="22"/>
    </location>
</feature>
<evidence type="ECO:0000256" key="1">
    <source>
        <dbReference type="SAM" id="MobiDB-lite"/>
    </source>
</evidence>
<sequence>MAKLKNSSNEEQHAPHNMSSTIHCLTPKAQGDRDCFVGRNLEGHNPFQPPSSRTISNTAKQSLQQLEKGKLTATGDDGVQPEDILKPDGSNLQQWEHLLQLHVLERFGKVDFYTLDETSVIDPSNKKIGQGIINASVHTDLTYVILGLQLSAGVSEHLMLKFRVVNRAAQIQAWTSFIQIDPSKHNTTASLHEAFSSAWKSFGEQGLSLTWDKLQGLCQP</sequence>
<reference evidence="2 3" key="1">
    <citation type="submission" date="2015-08" db="EMBL/GenBank/DDBJ databases">
        <title>Next Generation Sequencing and Analysis of the Genome of Puccinia sorghi L Schw, the Causal Agent of Maize Common Rust.</title>
        <authorList>
            <person name="Rochi L."/>
            <person name="Burguener G."/>
            <person name="Darino M."/>
            <person name="Turjanski A."/>
            <person name="Kreff E."/>
            <person name="Dieguez M.J."/>
            <person name="Sacco F."/>
        </authorList>
    </citation>
    <scope>NUCLEOTIDE SEQUENCE [LARGE SCALE GENOMIC DNA]</scope>
    <source>
        <strain evidence="2 3">RO10H11247</strain>
    </source>
</reference>
<dbReference type="EMBL" id="LAVV01009524">
    <property type="protein sequence ID" value="KNZ50454.1"/>
    <property type="molecule type" value="Genomic_DNA"/>
</dbReference>
<dbReference type="Proteomes" id="UP000037035">
    <property type="component" value="Unassembled WGS sequence"/>
</dbReference>
<evidence type="ECO:0000313" key="2">
    <source>
        <dbReference type="EMBL" id="KNZ50454.1"/>
    </source>
</evidence>
<feature type="compositionally biased region" description="Polar residues" evidence="1">
    <location>
        <begin position="50"/>
        <end position="60"/>
    </location>
</feature>
<organism evidence="2 3">
    <name type="scientific">Puccinia sorghi</name>
    <dbReference type="NCBI Taxonomy" id="27349"/>
    <lineage>
        <taxon>Eukaryota</taxon>
        <taxon>Fungi</taxon>
        <taxon>Dikarya</taxon>
        <taxon>Basidiomycota</taxon>
        <taxon>Pucciniomycotina</taxon>
        <taxon>Pucciniomycetes</taxon>
        <taxon>Pucciniales</taxon>
        <taxon>Pucciniaceae</taxon>
        <taxon>Puccinia</taxon>
    </lineage>
</organism>
<dbReference type="VEuPathDB" id="FungiDB:VP01_441g7"/>
<gene>
    <name evidence="2" type="ORF">VP01_441g7</name>
</gene>
<dbReference type="OrthoDB" id="2507272at2759"/>
<dbReference type="AlphaFoldDB" id="A0A0L6UPK8"/>
<feature type="region of interest" description="Disordered" evidence="1">
    <location>
        <begin position="40"/>
        <end position="60"/>
    </location>
</feature>
<name>A0A0L6UPK8_9BASI</name>
<evidence type="ECO:0000313" key="3">
    <source>
        <dbReference type="Proteomes" id="UP000037035"/>
    </source>
</evidence>
<comment type="caution">
    <text evidence="2">The sequence shown here is derived from an EMBL/GenBank/DDBJ whole genome shotgun (WGS) entry which is preliminary data.</text>
</comment>
<accession>A0A0L6UPK8</accession>
<protein>
    <submittedName>
        <fullName evidence="2">Uncharacterized protein</fullName>
    </submittedName>
</protein>